<organism evidence="2">
    <name type="scientific">uncultured Planctomycetota bacterium</name>
    <dbReference type="NCBI Taxonomy" id="120965"/>
    <lineage>
        <taxon>Bacteria</taxon>
        <taxon>Pseudomonadati</taxon>
        <taxon>Planctomycetota</taxon>
        <taxon>environmental samples</taxon>
    </lineage>
</organism>
<dbReference type="Pfam" id="PF10105">
    <property type="entry name" value="DUF2344"/>
    <property type="match status" value="1"/>
</dbReference>
<gene>
    <name evidence="2" type="ORF">HGMM_F07G10C16</name>
</gene>
<feature type="domain" description="DUF2344" evidence="1">
    <location>
        <begin position="6"/>
        <end position="145"/>
    </location>
</feature>
<dbReference type="InterPro" id="IPR018768">
    <property type="entry name" value="DUF2344"/>
</dbReference>
<name>H5SC02_9BACT</name>
<dbReference type="NCBIfam" id="TIGR03936">
    <property type="entry name" value="sam_1_link_chp"/>
    <property type="match status" value="1"/>
</dbReference>
<accession>H5SC02</accession>
<reference evidence="2" key="2">
    <citation type="journal article" date="2012" name="PLoS ONE">
        <title>A Deeply Branching Thermophilic Bacterium with an Ancient Acetyl-CoA Pathway Dominates a Subsurface Ecosystem.</title>
        <authorList>
            <person name="Takami H."/>
            <person name="Noguchi H."/>
            <person name="Takaki Y."/>
            <person name="Uchiyama I."/>
            <person name="Toyoda A."/>
            <person name="Nishi S."/>
            <person name="Chee G.-J."/>
            <person name="Arai W."/>
            <person name="Nunoura T."/>
            <person name="Itoh T."/>
            <person name="Hattori M."/>
            <person name="Takai K."/>
        </authorList>
    </citation>
    <scope>NUCLEOTIDE SEQUENCE</scope>
</reference>
<evidence type="ECO:0000259" key="1">
    <source>
        <dbReference type="Pfam" id="PF10105"/>
    </source>
</evidence>
<dbReference type="EMBL" id="AP011664">
    <property type="protein sequence ID" value="BAL53688.1"/>
    <property type="molecule type" value="Genomic_DNA"/>
</dbReference>
<proteinExistence type="predicted"/>
<sequence>MTTRTKARIRFRKTGDLRFFSHQDLARLFERMLRRAGLPFRLSEGFHPMPRMAFASALGLGIVGLDEVVEIEFTGSLSAEQIHQRLAEQAHPGLEIVSVRLVDPRQSARPIRAVYRFPVPEKFLSQVAQRISQLQQQPQWWVERVRILERGAHRPDPATGDIEVPLVAPIPRRQVRSLDIRPWVERLWFEAGYLYFACAITPQGSTRPEEVLRLLDLDSLLDEGFIIERVSLQLADEPSLEVPAP</sequence>
<dbReference type="AlphaFoldDB" id="H5SC02"/>
<protein>
    <submittedName>
        <fullName evidence="2">Fe-S oxidoreductase</fullName>
    </submittedName>
</protein>
<evidence type="ECO:0000313" key="2">
    <source>
        <dbReference type="EMBL" id="BAL53688.1"/>
    </source>
</evidence>
<reference evidence="2" key="1">
    <citation type="journal article" date="2005" name="Environ. Microbiol.">
        <title>Genetic and functional properties of uncultivated thermophilic crenarchaeotes from a subsurface gold mine as revealed by analysis of genome fragments.</title>
        <authorList>
            <person name="Nunoura T."/>
            <person name="Hirayama H."/>
            <person name="Takami H."/>
            <person name="Oida H."/>
            <person name="Nishi S."/>
            <person name="Shimamura S."/>
            <person name="Suzuki Y."/>
            <person name="Inagaki F."/>
            <person name="Takai K."/>
            <person name="Nealson K.H."/>
            <person name="Horikoshi K."/>
        </authorList>
    </citation>
    <scope>NUCLEOTIDE SEQUENCE</scope>
</reference>